<protein>
    <submittedName>
        <fullName evidence="1">Uncharacterized protein</fullName>
    </submittedName>
</protein>
<dbReference type="EMBL" id="OL348188">
    <property type="protein sequence ID" value="UGC97310.1"/>
    <property type="molecule type" value="Genomic_DNA"/>
</dbReference>
<evidence type="ECO:0000313" key="2">
    <source>
        <dbReference type="Proteomes" id="UP000828357"/>
    </source>
</evidence>
<keyword evidence="2" id="KW-1185">Reference proteome</keyword>
<dbReference type="GeneID" id="77940544"/>
<evidence type="ECO:0000313" key="1">
    <source>
        <dbReference type="EMBL" id="UGC97310.1"/>
    </source>
</evidence>
<accession>A0AAE9C896</accession>
<name>A0AAE9C896_9CAUD</name>
<dbReference type="Proteomes" id="UP000828357">
    <property type="component" value="Segment"/>
</dbReference>
<reference evidence="1" key="1">
    <citation type="submission" date="2021-11" db="EMBL/GenBank/DDBJ databases">
        <title>vB_AsaM_LPM4, the infectious counterpart bacteriophage of Aeromonas salmonicida subsp. salmonicida Prophage 3, requires the A-layer in its infection process.</title>
        <authorList>
            <person name="Leduc G.R."/>
            <person name="Paquet V.E."/>
            <person name="Piche L.C."/>
            <person name="Vincent A.T."/>
            <person name="Charette S.J."/>
        </authorList>
    </citation>
    <scope>NUCLEOTIDE SEQUENCE</scope>
</reference>
<organism evidence="1 2">
    <name type="scientific">Aeromonas phage vB_AsaM_LPM4</name>
    <dbReference type="NCBI Taxonomy" id="2894367"/>
    <lineage>
        <taxon>Viruses</taxon>
        <taxon>Duplodnaviria</taxon>
        <taxon>Heunggongvirae</taxon>
        <taxon>Uroviricota</taxon>
        <taxon>Caudoviricetes</taxon>
        <taxon>Peduoviridae</taxon>
        <taxon>Piscesmortuivirus</taxon>
        <taxon>Piscesmortuivirus LPM4</taxon>
    </lineage>
</organism>
<sequence length="127" mass="13926">MLFFTFQFPMAFAGPAEVAREALDHQAIWFDSASGALTILATSRDTVSKGQLATSILLGYCDSVIGDSHVMDRVKKVNVINSSRTHGFVFFGGIDTCDEISGEEYLDDKEIAEIILSHSVVWTGKNF</sequence>
<dbReference type="KEGG" id="vg:77940544"/>
<dbReference type="RefSeq" id="YP_010664495.1">
    <property type="nucleotide sequence ID" value="NC_070919.1"/>
</dbReference>
<proteinExistence type="predicted"/>